<feature type="transmembrane region" description="Helical" evidence="1">
    <location>
        <begin position="7"/>
        <end position="24"/>
    </location>
</feature>
<dbReference type="Gene3D" id="3.30.565.10">
    <property type="entry name" value="Histidine kinase-like ATPase, C-terminal domain"/>
    <property type="match status" value="1"/>
</dbReference>
<dbReference type="Pfam" id="PF06580">
    <property type="entry name" value="His_kinase"/>
    <property type="match status" value="1"/>
</dbReference>
<comment type="caution">
    <text evidence="3">The sequence shown here is derived from an EMBL/GenBank/DDBJ whole genome shotgun (WGS) entry which is preliminary data.</text>
</comment>
<reference evidence="3 4" key="1">
    <citation type="submission" date="2019-03" db="EMBL/GenBank/DDBJ databases">
        <title>San Antonio Military Medical Center submission to MRSN (WRAIR), pending publication.</title>
        <authorList>
            <person name="Blyth D.M."/>
            <person name="Mccarthy S.L."/>
            <person name="Schall S.E."/>
            <person name="Stam J.A."/>
            <person name="Ong A.C."/>
            <person name="Mcgann P.T."/>
        </authorList>
    </citation>
    <scope>NUCLEOTIDE SEQUENCE [LARGE SCALE GENOMIC DNA]</scope>
    <source>
        <strain evidence="3 4">MRSN571793</strain>
    </source>
</reference>
<feature type="transmembrane region" description="Helical" evidence="1">
    <location>
        <begin position="124"/>
        <end position="145"/>
    </location>
</feature>
<dbReference type="InterPro" id="IPR036890">
    <property type="entry name" value="HATPase_C_sf"/>
</dbReference>
<keyword evidence="1" id="KW-0472">Membrane</keyword>
<feature type="transmembrane region" description="Helical" evidence="1">
    <location>
        <begin position="36"/>
        <end position="58"/>
    </location>
</feature>
<dbReference type="InterPro" id="IPR010559">
    <property type="entry name" value="Sig_transdc_His_kin_internal"/>
</dbReference>
<keyword evidence="1" id="KW-0812">Transmembrane</keyword>
<name>A0A4Y8L1U2_9BACT</name>
<dbReference type="RefSeq" id="WP_026627923.1">
    <property type="nucleotide sequence ID" value="NZ_JAWZLG010000015.1"/>
</dbReference>
<sequence>MKNFIKIFSHILVWCIILLVPIYIMSKEGTFDSGPYISYMVRTGIFAVLFYVNYLYLIDKFLFNKQVIRYLVANIILITALLLVQTLLLDLLMPHPEFFQREMTERKEGRHPGPPFAMRIFSDYLLIFFVLGLSVAMKMTIRWYADSIKFEQAKSGQLEADLRNLRSQLNPHFLFNTLNNIYSLIAIDQIKAQDSVHRLSNLLRYVLYDNDRKLVPIEKELEFTRNYIDLMKLRVSSNVRLNVMIENKGSNDMIASLMFMTLIENAFKHGLTSKGECFIDIKILVEKETGVLCTVENSLPDVDTRIEAKNSGIGLANLTKRLELIYPGKHEFIVEHRPDSFFTLLRIDFT</sequence>
<dbReference type="GO" id="GO:0016020">
    <property type="term" value="C:membrane"/>
    <property type="evidence" value="ECO:0007669"/>
    <property type="project" value="InterPro"/>
</dbReference>
<evidence type="ECO:0000313" key="3">
    <source>
        <dbReference type="EMBL" id="TFD96237.1"/>
    </source>
</evidence>
<dbReference type="PANTHER" id="PTHR34220">
    <property type="entry name" value="SENSOR HISTIDINE KINASE YPDA"/>
    <property type="match status" value="1"/>
</dbReference>
<evidence type="ECO:0000259" key="2">
    <source>
        <dbReference type="Pfam" id="PF06580"/>
    </source>
</evidence>
<proteinExistence type="predicted"/>
<organism evidence="3 4">
    <name type="scientific">Dysgonomonas capnocytophagoides</name>
    <dbReference type="NCBI Taxonomy" id="45254"/>
    <lineage>
        <taxon>Bacteria</taxon>
        <taxon>Pseudomonadati</taxon>
        <taxon>Bacteroidota</taxon>
        <taxon>Bacteroidia</taxon>
        <taxon>Bacteroidales</taxon>
        <taxon>Dysgonomonadaceae</taxon>
        <taxon>Dysgonomonas</taxon>
    </lineage>
</organism>
<protein>
    <recommendedName>
        <fullName evidence="2">Signal transduction histidine kinase internal region domain-containing protein</fullName>
    </recommendedName>
</protein>
<dbReference type="SUPFAM" id="SSF55874">
    <property type="entry name" value="ATPase domain of HSP90 chaperone/DNA topoisomerase II/histidine kinase"/>
    <property type="match status" value="1"/>
</dbReference>
<gene>
    <name evidence="3" type="ORF">E2605_11640</name>
</gene>
<evidence type="ECO:0000313" key="4">
    <source>
        <dbReference type="Proteomes" id="UP000297861"/>
    </source>
</evidence>
<dbReference type="PANTHER" id="PTHR34220:SF7">
    <property type="entry name" value="SENSOR HISTIDINE KINASE YPDA"/>
    <property type="match status" value="1"/>
</dbReference>
<dbReference type="GO" id="GO:0000155">
    <property type="term" value="F:phosphorelay sensor kinase activity"/>
    <property type="evidence" value="ECO:0007669"/>
    <property type="project" value="InterPro"/>
</dbReference>
<evidence type="ECO:0000256" key="1">
    <source>
        <dbReference type="SAM" id="Phobius"/>
    </source>
</evidence>
<keyword evidence="4" id="KW-1185">Reference proteome</keyword>
<keyword evidence="1" id="KW-1133">Transmembrane helix</keyword>
<accession>A0A4Y8L1U2</accession>
<dbReference type="Proteomes" id="UP000297861">
    <property type="component" value="Unassembled WGS sequence"/>
</dbReference>
<dbReference type="OrthoDB" id="9809908at2"/>
<feature type="domain" description="Signal transduction histidine kinase internal region" evidence="2">
    <location>
        <begin position="160"/>
        <end position="237"/>
    </location>
</feature>
<feature type="transmembrane region" description="Helical" evidence="1">
    <location>
        <begin position="70"/>
        <end position="93"/>
    </location>
</feature>
<dbReference type="InterPro" id="IPR050640">
    <property type="entry name" value="Bact_2-comp_sensor_kinase"/>
</dbReference>
<dbReference type="STRING" id="1121485.GCA_000426485_00674"/>
<dbReference type="AlphaFoldDB" id="A0A4Y8L1U2"/>
<dbReference type="EMBL" id="SOML01000006">
    <property type="protein sequence ID" value="TFD96237.1"/>
    <property type="molecule type" value="Genomic_DNA"/>
</dbReference>